<sequence length="345" mass="39593">MTSKKGKLTKSNRGKSKGSVPPEQTIRAIAKNYMGTQHSIINQLTFETPSHHLTSGTTRERIWLKLFESITPKKFCIDQGVFIIDSYGEISAEVDIAIFDESYTPYIFSFENMKFIPIEAVAVAIQCKSGSVSGVNKWASSIKRLKTFYNSYFRVIAGVVDSQKNFKDTFNYLQSSKEKREKIQLRAPYSQSQTSTRPLLILCTSLEGARISASIESSFDIILDVNEGQRLKKTILNEKEDYSWWYKQLNHYGHERYTEEAAMFKALIPEVEDTGRTLKSLAVQTFDENEENVLLSLTFQLNQLLMLINNPMPFPHQAYADMFRENYKKFSNLNTQAEEPKESKK</sequence>
<evidence type="ECO:0000259" key="2">
    <source>
        <dbReference type="Pfam" id="PF20247"/>
    </source>
</evidence>
<organism evidence="3 4">
    <name type="scientific">Saccharibacillus alkalitolerans</name>
    <dbReference type="NCBI Taxonomy" id="2705290"/>
    <lineage>
        <taxon>Bacteria</taxon>
        <taxon>Bacillati</taxon>
        <taxon>Bacillota</taxon>
        <taxon>Bacilli</taxon>
        <taxon>Bacillales</taxon>
        <taxon>Paenibacillaceae</taxon>
        <taxon>Saccharibacillus</taxon>
    </lineage>
</organism>
<dbReference type="InterPro" id="IPR046537">
    <property type="entry name" value="DUF6602"/>
</dbReference>
<reference evidence="3 4" key="1">
    <citation type="submission" date="2020-01" db="EMBL/GenBank/DDBJ databases">
        <title>Polyphasic characterisation and genomic insights into a novel alkali tolerant bacterium VR-M41.</title>
        <authorList>
            <person name="Vemuluri V.R."/>
        </authorList>
    </citation>
    <scope>NUCLEOTIDE SEQUENCE [LARGE SCALE GENOMIC DNA]</scope>
    <source>
        <strain evidence="3 4">VR-M41</strain>
    </source>
</reference>
<dbReference type="Proteomes" id="UP000800303">
    <property type="component" value="Unassembled WGS sequence"/>
</dbReference>
<keyword evidence="4" id="KW-1185">Reference proteome</keyword>
<feature type="domain" description="DUF6602" evidence="2">
    <location>
        <begin position="50"/>
        <end position="143"/>
    </location>
</feature>
<proteinExistence type="predicted"/>
<dbReference type="EMBL" id="JAAFGS010000001">
    <property type="protein sequence ID" value="NGZ74056.1"/>
    <property type="molecule type" value="Genomic_DNA"/>
</dbReference>
<dbReference type="RefSeq" id="WP_166271971.1">
    <property type="nucleotide sequence ID" value="NZ_JAAFGS010000001.1"/>
</dbReference>
<feature type="compositionally biased region" description="Basic residues" evidence="1">
    <location>
        <begin position="1"/>
        <end position="16"/>
    </location>
</feature>
<evidence type="ECO:0000313" key="3">
    <source>
        <dbReference type="EMBL" id="NGZ74056.1"/>
    </source>
</evidence>
<dbReference type="CDD" id="cd21173">
    <property type="entry name" value="NucC-like"/>
    <property type="match status" value="1"/>
</dbReference>
<protein>
    <recommendedName>
        <fullName evidence="2">DUF6602 domain-containing protein</fullName>
    </recommendedName>
</protein>
<name>A0ABX0EZJ2_9BACL</name>
<evidence type="ECO:0000313" key="4">
    <source>
        <dbReference type="Proteomes" id="UP000800303"/>
    </source>
</evidence>
<gene>
    <name evidence="3" type="ORF">GYN08_01925</name>
</gene>
<accession>A0ABX0EZJ2</accession>
<comment type="caution">
    <text evidence="3">The sequence shown here is derived from an EMBL/GenBank/DDBJ whole genome shotgun (WGS) entry which is preliminary data.</text>
</comment>
<evidence type="ECO:0000256" key="1">
    <source>
        <dbReference type="SAM" id="MobiDB-lite"/>
    </source>
</evidence>
<dbReference type="Pfam" id="PF20247">
    <property type="entry name" value="DUF6602"/>
    <property type="match status" value="1"/>
</dbReference>
<feature type="region of interest" description="Disordered" evidence="1">
    <location>
        <begin position="1"/>
        <end position="21"/>
    </location>
</feature>